<keyword evidence="6 7" id="KW-0012">Acyltransferase</keyword>
<evidence type="ECO:0000256" key="6">
    <source>
        <dbReference type="ARBA" id="ARBA00023315"/>
    </source>
</evidence>
<dbReference type="Pfam" id="PF04613">
    <property type="entry name" value="LpxD"/>
    <property type="match status" value="1"/>
</dbReference>
<dbReference type="UniPathway" id="UPA00973"/>
<dbReference type="InterPro" id="IPR020573">
    <property type="entry name" value="UDP_GlcNAc_AcTrfase_non-rep"/>
</dbReference>
<dbReference type="Pfam" id="PF00132">
    <property type="entry name" value="Hexapep"/>
    <property type="match status" value="2"/>
</dbReference>
<dbReference type="GO" id="GO:0009245">
    <property type="term" value="P:lipid A biosynthetic process"/>
    <property type="evidence" value="ECO:0007669"/>
    <property type="project" value="UniProtKB-UniRule"/>
</dbReference>
<keyword evidence="3 7" id="KW-0808">Transferase</keyword>
<comment type="pathway">
    <text evidence="7">Bacterial outer membrane biogenesis; LPS lipid A biosynthesis.</text>
</comment>
<dbReference type="GO" id="GO:0103118">
    <property type="term" value="F:UDP-3-O-[(3R)-3-hydroxyacyl]-glucosamine N-acyltransferase activity"/>
    <property type="evidence" value="ECO:0007669"/>
    <property type="project" value="UniProtKB-EC"/>
</dbReference>
<reference evidence="9 10" key="1">
    <citation type="submission" date="2016-06" db="EMBL/GenBank/DDBJ databases">
        <title>Gene turnover analysis identifies the evolutionary adaptation of the extremophile Acidithiobacillus caldus.</title>
        <authorList>
            <person name="Zhang X."/>
        </authorList>
    </citation>
    <scope>NUCLEOTIDE SEQUENCE [LARGE SCALE GENOMIC DNA]</scope>
    <source>
        <strain evidence="9 10">S1</strain>
    </source>
</reference>
<dbReference type="GO" id="GO:0016020">
    <property type="term" value="C:membrane"/>
    <property type="evidence" value="ECO:0007669"/>
    <property type="project" value="GOC"/>
</dbReference>
<dbReference type="CDD" id="cd03352">
    <property type="entry name" value="LbH_LpxD"/>
    <property type="match status" value="1"/>
</dbReference>
<comment type="similarity">
    <text evidence="7">Belongs to the transferase hexapeptide repeat family. LpxD subfamily.</text>
</comment>
<dbReference type="SUPFAM" id="SSF51161">
    <property type="entry name" value="Trimeric LpxA-like enzymes"/>
    <property type="match status" value="1"/>
</dbReference>
<dbReference type="NCBIfam" id="TIGR01853">
    <property type="entry name" value="lipid_A_lpxD"/>
    <property type="match status" value="1"/>
</dbReference>
<name>A0A1E7Z0Q0_9PROT</name>
<dbReference type="GO" id="GO:0016410">
    <property type="term" value="F:N-acyltransferase activity"/>
    <property type="evidence" value="ECO:0007669"/>
    <property type="project" value="InterPro"/>
</dbReference>
<protein>
    <recommendedName>
        <fullName evidence="7">UDP-3-O-acylglucosamine N-acyltransferase</fullName>
        <ecNumber evidence="7">2.3.1.191</ecNumber>
    </recommendedName>
</protein>
<dbReference type="PATRIC" id="fig|33059.14.peg.383"/>
<dbReference type="Gene3D" id="2.160.10.10">
    <property type="entry name" value="Hexapeptide repeat proteins"/>
    <property type="match status" value="1"/>
</dbReference>
<comment type="function">
    <text evidence="7">Catalyzes the N-acylation of UDP-3-O-acylglucosamine using 3-hydroxyacyl-ACP as the acyl donor. Is involved in the biosynthesis of lipid A, a phosphorylated glycolipid that anchors the lipopolysaccharide to the outer membrane of the cell.</text>
</comment>
<dbReference type="PANTHER" id="PTHR43378:SF2">
    <property type="entry name" value="UDP-3-O-ACYLGLUCOSAMINE N-ACYLTRANSFERASE 1, MITOCHONDRIAL-RELATED"/>
    <property type="match status" value="1"/>
</dbReference>
<evidence type="ECO:0000256" key="1">
    <source>
        <dbReference type="ARBA" id="ARBA00022516"/>
    </source>
</evidence>
<dbReference type="InterPro" id="IPR007691">
    <property type="entry name" value="LpxD"/>
</dbReference>
<dbReference type="HAMAP" id="MF_00523">
    <property type="entry name" value="LpxD"/>
    <property type="match status" value="1"/>
</dbReference>
<keyword evidence="5 7" id="KW-0443">Lipid metabolism</keyword>
<evidence type="ECO:0000256" key="2">
    <source>
        <dbReference type="ARBA" id="ARBA00022556"/>
    </source>
</evidence>
<evidence type="ECO:0000256" key="3">
    <source>
        <dbReference type="ARBA" id="ARBA00022679"/>
    </source>
</evidence>
<evidence type="ECO:0000313" key="9">
    <source>
        <dbReference type="EMBL" id="OFC62313.1"/>
    </source>
</evidence>
<evidence type="ECO:0000256" key="5">
    <source>
        <dbReference type="ARBA" id="ARBA00023098"/>
    </source>
</evidence>
<dbReference type="PANTHER" id="PTHR43378">
    <property type="entry name" value="UDP-3-O-ACYLGLUCOSAMINE N-ACYLTRANSFERASE"/>
    <property type="match status" value="1"/>
</dbReference>
<keyword evidence="4 7" id="KW-0677">Repeat</keyword>
<evidence type="ECO:0000256" key="4">
    <source>
        <dbReference type="ARBA" id="ARBA00022737"/>
    </source>
</evidence>
<dbReference type="Gene3D" id="3.40.1390.10">
    <property type="entry name" value="MurE/MurF, N-terminal domain"/>
    <property type="match status" value="1"/>
</dbReference>
<comment type="caution">
    <text evidence="9">The sequence shown here is derived from an EMBL/GenBank/DDBJ whole genome shotgun (WGS) entry which is preliminary data.</text>
</comment>
<keyword evidence="2 7" id="KW-0441">Lipid A biosynthesis</keyword>
<dbReference type="EMBL" id="LZYH01000260">
    <property type="protein sequence ID" value="OFC62313.1"/>
    <property type="molecule type" value="Genomic_DNA"/>
</dbReference>
<sequence>MAGKAVSRSATTSASLAELAQVARAELRGDGHFQILGVAPLEAAGPHDLSFFQPPRSPQILAETRAGALILREQELSLYEGNALVSRNPYASFARVLQHLYPAPRPAPGVDEGAWIAVDAHIHPAARIEAGVRVASGAVVEDGCWLETGVVVGAGVRLGAGCHLFPGVKVYAGVQIGPNCSIHANAVIGADGFGFAPDGDAYLKIPHIGGVRIGRDVEIGANSCIDRGVMADTVIGDGVKIDNLVQIGHNVRIGEHTVIAGQTGVSGSTTIGAHCRIGGQVGFAGHIRIADGCIIAGQSAITHDLRTPGVYSGVLPARPARRWRRLAARFDTLEEFVQRFKQWEKTAAARASAHREESDD</sequence>
<feature type="domain" description="UDP-3-O-[3-hydroxymyristoyl] glucosamine N-acyltransferase non-repeat region" evidence="8">
    <location>
        <begin position="34"/>
        <end position="99"/>
    </location>
</feature>
<evidence type="ECO:0000256" key="7">
    <source>
        <dbReference type="HAMAP-Rule" id="MF_00523"/>
    </source>
</evidence>
<dbReference type="Proteomes" id="UP000175707">
    <property type="component" value="Unassembled WGS sequence"/>
</dbReference>
<feature type="active site" description="Proton acceptor" evidence="7">
    <location>
        <position position="249"/>
    </location>
</feature>
<dbReference type="AlphaFoldDB" id="A0A1E7Z0Q0"/>
<dbReference type="InterPro" id="IPR001451">
    <property type="entry name" value="Hexapep"/>
</dbReference>
<dbReference type="OMA" id="PAMEIHE"/>
<gene>
    <name evidence="7" type="primary">lpxD</name>
    <name evidence="9" type="ORF">BAE30_02400</name>
</gene>
<comment type="catalytic activity">
    <reaction evidence="7">
        <text>a UDP-3-O-[(3R)-3-hydroxyacyl]-alpha-D-glucosamine + a (3R)-hydroxyacyl-[ACP] = a UDP-2-N,3-O-bis[(3R)-3-hydroxyacyl]-alpha-D-glucosamine + holo-[ACP] + H(+)</text>
        <dbReference type="Rhea" id="RHEA:53836"/>
        <dbReference type="Rhea" id="RHEA-COMP:9685"/>
        <dbReference type="Rhea" id="RHEA-COMP:9945"/>
        <dbReference type="ChEBI" id="CHEBI:15378"/>
        <dbReference type="ChEBI" id="CHEBI:64479"/>
        <dbReference type="ChEBI" id="CHEBI:78827"/>
        <dbReference type="ChEBI" id="CHEBI:137740"/>
        <dbReference type="ChEBI" id="CHEBI:137748"/>
        <dbReference type="EC" id="2.3.1.191"/>
    </reaction>
</comment>
<dbReference type="EC" id="2.3.1.191" evidence="7"/>
<proteinExistence type="inferred from homology"/>
<comment type="subunit">
    <text evidence="7">Homotrimer.</text>
</comment>
<evidence type="ECO:0000313" key="10">
    <source>
        <dbReference type="Proteomes" id="UP000175707"/>
    </source>
</evidence>
<dbReference type="Pfam" id="PF14602">
    <property type="entry name" value="Hexapep_2"/>
    <property type="match status" value="1"/>
</dbReference>
<organism evidence="9 10">
    <name type="scientific">Acidithiobacillus caldus</name>
    <dbReference type="NCBI Taxonomy" id="33059"/>
    <lineage>
        <taxon>Bacteria</taxon>
        <taxon>Pseudomonadati</taxon>
        <taxon>Pseudomonadota</taxon>
        <taxon>Acidithiobacillia</taxon>
        <taxon>Acidithiobacillales</taxon>
        <taxon>Acidithiobacillaceae</taxon>
        <taxon>Acidithiobacillus</taxon>
    </lineage>
</organism>
<keyword evidence="1 7" id="KW-0444">Lipid biosynthesis</keyword>
<dbReference type="InterPro" id="IPR011004">
    <property type="entry name" value="Trimer_LpxA-like_sf"/>
</dbReference>
<evidence type="ECO:0000259" key="8">
    <source>
        <dbReference type="Pfam" id="PF04613"/>
    </source>
</evidence>
<accession>A0A1E7Z0Q0</accession>
<dbReference type="NCBIfam" id="NF002060">
    <property type="entry name" value="PRK00892.1"/>
    <property type="match status" value="1"/>
</dbReference>